<sequence length="100" mass="11284">MASSSKKQRTNASQRSQGTTHLDSNPLDLARLLANDEQCKIFEEHFHGRTLFTPKYGNIVKRRSAHSLCVRSSARGLMILYGIRIQCGDRLLVHNKTSKS</sequence>
<protein>
    <submittedName>
        <fullName evidence="2">Uncharacterized protein</fullName>
    </submittedName>
</protein>
<feature type="compositionally biased region" description="Polar residues" evidence="1">
    <location>
        <begin position="1"/>
        <end position="23"/>
    </location>
</feature>
<evidence type="ECO:0000313" key="3">
    <source>
        <dbReference type="Proteomes" id="UP001497480"/>
    </source>
</evidence>
<evidence type="ECO:0000256" key="1">
    <source>
        <dbReference type="SAM" id="MobiDB-lite"/>
    </source>
</evidence>
<proteinExistence type="predicted"/>
<dbReference type="AlphaFoldDB" id="A0AAV1XPE2"/>
<feature type="region of interest" description="Disordered" evidence="1">
    <location>
        <begin position="1"/>
        <end position="24"/>
    </location>
</feature>
<comment type="caution">
    <text evidence="2">The sequence shown here is derived from an EMBL/GenBank/DDBJ whole genome shotgun (WGS) entry which is preliminary data.</text>
</comment>
<keyword evidence="3" id="KW-1185">Reference proteome</keyword>
<dbReference type="EMBL" id="CAXHTB010000017">
    <property type="protein sequence ID" value="CAL0323496.1"/>
    <property type="molecule type" value="Genomic_DNA"/>
</dbReference>
<evidence type="ECO:0000313" key="2">
    <source>
        <dbReference type="EMBL" id="CAL0323496.1"/>
    </source>
</evidence>
<gene>
    <name evidence="2" type="ORF">LLUT_LOCUS24556</name>
</gene>
<reference evidence="2 3" key="1">
    <citation type="submission" date="2024-03" db="EMBL/GenBank/DDBJ databases">
        <authorList>
            <person name="Martinez-Hernandez J."/>
        </authorList>
    </citation>
    <scope>NUCLEOTIDE SEQUENCE [LARGE SCALE GENOMIC DNA]</scope>
</reference>
<accession>A0AAV1XPE2</accession>
<name>A0AAV1XPE2_LUPLU</name>
<dbReference type="Proteomes" id="UP001497480">
    <property type="component" value="Unassembled WGS sequence"/>
</dbReference>
<organism evidence="2 3">
    <name type="scientific">Lupinus luteus</name>
    <name type="common">European yellow lupine</name>
    <dbReference type="NCBI Taxonomy" id="3873"/>
    <lineage>
        <taxon>Eukaryota</taxon>
        <taxon>Viridiplantae</taxon>
        <taxon>Streptophyta</taxon>
        <taxon>Embryophyta</taxon>
        <taxon>Tracheophyta</taxon>
        <taxon>Spermatophyta</taxon>
        <taxon>Magnoliopsida</taxon>
        <taxon>eudicotyledons</taxon>
        <taxon>Gunneridae</taxon>
        <taxon>Pentapetalae</taxon>
        <taxon>rosids</taxon>
        <taxon>fabids</taxon>
        <taxon>Fabales</taxon>
        <taxon>Fabaceae</taxon>
        <taxon>Papilionoideae</taxon>
        <taxon>50 kb inversion clade</taxon>
        <taxon>genistoids sensu lato</taxon>
        <taxon>core genistoids</taxon>
        <taxon>Genisteae</taxon>
        <taxon>Lupinus</taxon>
    </lineage>
</organism>